<dbReference type="Proteomes" id="UP000194737">
    <property type="component" value="Unassembled WGS sequence"/>
</dbReference>
<evidence type="ECO:0000313" key="3">
    <source>
        <dbReference type="EMBL" id="MBX4222100.1"/>
    </source>
</evidence>
<name>A0A0M5MF76_ENTFC</name>
<dbReference type="EMBL" id="NGLB01000001">
    <property type="protein sequence ID" value="OTO00228.1"/>
    <property type="molecule type" value="Genomic_DNA"/>
</dbReference>
<feature type="domain" description="N-acetyltransferase" evidence="1">
    <location>
        <begin position="3"/>
        <end position="156"/>
    </location>
</feature>
<evidence type="ECO:0000313" key="4">
    <source>
        <dbReference type="EMBL" id="OTO00228.1"/>
    </source>
</evidence>
<proteinExistence type="predicted"/>
<dbReference type="Proteomes" id="UP001139644">
    <property type="component" value="Unassembled WGS sequence"/>
</dbReference>
<organism evidence="2 5">
    <name type="scientific">Enterococcus faecium</name>
    <name type="common">Streptococcus faecium</name>
    <dbReference type="NCBI Taxonomy" id="1352"/>
    <lineage>
        <taxon>Bacteria</taxon>
        <taxon>Bacillati</taxon>
        <taxon>Bacillota</taxon>
        <taxon>Bacilli</taxon>
        <taxon>Lactobacillales</taxon>
        <taxon>Enterococcaceae</taxon>
        <taxon>Enterococcus</taxon>
    </lineage>
</organism>
<dbReference type="EMBL" id="JAIFOC010000030">
    <property type="protein sequence ID" value="MBX4222100.1"/>
    <property type="molecule type" value="Genomic_DNA"/>
</dbReference>
<dbReference type="PROSITE" id="PS51186">
    <property type="entry name" value="GNAT"/>
    <property type="match status" value="1"/>
</dbReference>
<keyword evidence="3" id="KW-0012">Acyltransferase</keyword>
<evidence type="ECO:0000313" key="6">
    <source>
        <dbReference type="Proteomes" id="UP000194737"/>
    </source>
</evidence>
<dbReference type="SUPFAM" id="SSF55729">
    <property type="entry name" value="Acyl-CoA N-acyltransferases (Nat)"/>
    <property type="match status" value="1"/>
</dbReference>
<dbReference type="Pfam" id="PF13508">
    <property type="entry name" value="Acetyltransf_7"/>
    <property type="match status" value="1"/>
</dbReference>
<dbReference type="PATRIC" id="fig|1352.657.peg.630"/>
<dbReference type="GO" id="GO:0016747">
    <property type="term" value="F:acyltransferase activity, transferring groups other than amino-acyl groups"/>
    <property type="evidence" value="ECO:0007669"/>
    <property type="project" value="InterPro"/>
</dbReference>
<dbReference type="AlphaFoldDB" id="A0A0M5MF76"/>
<evidence type="ECO:0000313" key="5">
    <source>
        <dbReference type="Proteomes" id="UP000070452"/>
    </source>
</evidence>
<comment type="caution">
    <text evidence="2">The sequence shown here is derived from an EMBL/GenBank/DDBJ whole genome shotgun (WGS) entry which is preliminary data.</text>
</comment>
<evidence type="ECO:0000259" key="1">
    <source>
        <dbReference type="PROSITE" id="PS51186"/>
    </source>
</evidence>
<reference evidence="3" key="3">
    <citation type="journal article" date="2022" name="J. Anim. Sci.">
        <title>Whole genome sequence analyses-based assessment of virulence potential and antimicrobial susceptibilities and resistance of Enterococcus faecium strains isolated from commercial swine and cattle probiotic products.</title>
        <authorList>
            <person name="Shridhar P.B."/>
            <person name="Amachawadi R.G."/>
            <person name="Tokach M."/>
            <person name="Patel I."/>
            <person name="Gangiredla J."/>
            <person name="Mammel M."/>
            <person name="Nagaraja T.G."/>
        </authorList>
    </citation>
    <scope>NUCLEOTIDE SEQUENCE</scope>
    <source>
        <strain evidence="3">EF215</strain>
    </source>
</reference>
<dbReference type="EC" id="2.3.1.-" evidence="3"/>
<gene>
    <name evidence="4" type="ORF">A5804_001722</name>
    <name evidence="2" type="ORF">AWT83_14335</name>
    <name evidence="3" type="ORF">KYX88_04475</name>
</gene>
<dbReference type="RefSeq" id="WP_002299847.1">
    <property type="nucleotide sequence ID" value="NZ_CABGOC010000014.1"/>
</dbReference>
<dbReference type="InterPro" id="IPR016181">
    <property type="entry name" value="Acyl_CoA_acyltransferase"/>
</dbReference>
<evidence type="ECO:0000313" key="2">
    <source>
        <dbReference type="EMBL" id="KWX16691.1"/>
    </source>
</evidence>
<dbReference type="EMBL" id="LRHK01000005">
    <property type="protein sequence ID" value="KWX16691.1"/>
    <property type="molecule type" value="Genomic_DNA"/>
</dbReference>
<sequence>MTLDKRLATVKDYLQIKALIADGKRQMITNGINQWTNVYPSSGTVLKDITEQQLWIYGHPIYGCVTLTTSDCSLLIQRLVVHSCYQRKGIARMILKDIITKEKIRPTVHNIKLITNHSNFPMQNLVKDLGFHSKRAYIIPGREHFGDFIEFIYPLY</sequence>
<keyword evidence="3" id="KW-0808">Transferase</keyword>
<dbReference type="InterPro" id="IPR000182">
    <property type="entry name" value="GNAT_dom"/>
</dbReference>
<protein>
    <submittedName>
        <fullName evidence="3">GNAT family N-acetyltransferase</fullName>
        <ecNumber evidence="3">2.3.1.-</ecNumber>
    </submittedName>
</protein>
<dbReference type="Proteomes" id="UP000070452">
    <property type="component" value="Unassembled WGS sequence"/>
</dbReference>
<reference evidence="2 5" key="1">
    <citation type="submission" date="2016-01" db="EMBL/GenBank/DDBJ databases">
        <title>Molecular Mechanisms for transfer of large genomic segments between Enterococcus faecium strains.</title>
        <authorList>
            <person name="Garcia-Solache M.A."/>
            <person name="Lebreton F."/>
            <person name="Mclaughlin R.E."/>
            <person name="Whiteaker J.D."/>
            <person name="Gilmore M.S."/>
            <person name="Rice L.B."/>
        </authorList>
    </citation>
    <scope>NUCLEOTIDE SEQUENCE [LARGE SCALE GENOMIC DNA]</scope>
    <source>
        <strain evidence="2 5">D344RRF x C68</strain>
    </source>
</reference>
<accession>A0A0M5MF76</accession>
<dbReference type="Gene3D" id="3.40.630.30">
    <property type="match status" value="1"/>
</dbReference>
<reference evidence="4 6" key="2">
    <citation type="submission" date="2017-05" db="EMBL/GenBank/DDBJ databases">
        <title>The Genome Sequence of Enterococcus faecium 6F2_DIV0138.</title>
        <authorList>
            <consortium name="The Broad Institute Genomics Platform"/>
            <consortium name="The Broad Institute Genomic Center for Infectious Diseases"/>
            <person name="Earl A."/>
            <person name="Manson A."/>
            <person name="Schwartman J."/>
            <person name="Gilmore M."/>
            <person name="Abouelleil A."/>
            <person name="Cao P."/>
            <person name="Chapman S."/>
            <person name="Cusick C."/>
            <person name="Shea T."/>
            <person name="Young S."/>
            <person name="Neafsey D."/>
            <person name="Nusbaum C."/>
            <person name="Birren B."/>
        </authorList>
    </citation>
    <scope>NUCLEOTIDE SEQUENCE [LARGE SCALE GENOMIC DNA]</scope>
    <source>
        <strain evidence="4 6">6F2_DIV0138</strain>
    </source>
</reference>